<reference evidence="12" key="1">
    <citation type="journal article" date="2023" name="Mol. Biol. Evol.">
        <title>Third-Generation Sequencing Reveals the Adaptive Role of the Epigenome in Three Deep-Sea Polychaetes.</title>
        <authorList>
            <person name="Perez M."/>
            <person name="Aroh O."/>
            <person name="Sun Y."/>
            <person name="Lan Y."/>
            <person name="Juniper S.K."/>
            <person name="Young C.R."/>
            <person name="Angers B."/>
            <person name="Qian P.Y."/>
        </authorList>
    </citation>
    <scope>NUCLEOTIDE SEQUENCE</scope>
    <source>
        <strain evidence="12">P08H-3</strain>
    </source>
</reference>
<evidence type="ECO:0000256" key="6">
    <source>
        <dbReference type="ARBA" id="ARBA00022771"/>
    </source>
</evidence>
<feature type="domain" description="C3H1-type" evidence="11">
    <location>
        <begin position="651"/>
        <end position="675"/>
    </location>
</feature>
<evidence type="ECO:0000256" key="10">
    <source>
        <dbReference type="SAM" id="MobiDB-lite"/>
    </source>
</evidence>
<feature type="compositionally biased region" description="Low complexity" evidence="10">
    <location>
        <begin position="213"/>
        <end position="225"/>
    </location>
</feature>
<keyword evidence="7 9" id="KW-0862">Zinc</keyword>
<dbReference type="Gene3D" id="1.20.1390.10">
    <property type="entry name" value="PWI domain"/>
    <property type="match status" value="1"/>
</dbReference>
<feature type="compositionally biased region" description="Polar residues" evidence="10">
    <location>
        <begin position="226"/>
        <end position="241"/>
    </location>
</feature>
<keyword evidence="13" id="KW-1185">Reference proteome</keyword>
<dbReference type="GO" id="GO:0008143">
    <property type="term" value="F:poly(A) binding"/>
    <property type="evidence" value="ECO:0007669"/>
    <property type="project" value="InterPro"/>
</dbReference>
<feature type="compositionally biased region" description="Basic and acidic residues" evidence="10">
    <location>
        <begin position="812"/>
        <end position="825"/>
    </location>
</feature>
<organism evidence="12 13">
    <name type="scientific">Paralvinella palmiformis</name>
    <dbReference type="NCBI Taxonomy" id="53620"/>
    <lineage>
        <taxon>Eukaryota</taxon>
        <taxon>Metazoa</taxon>
        <taxon>Spiralia</taxon>
        <taxon>Lophotrochozoa</taxon>
        <taxon>Annelida</taxon>
        <taxon>Polychaeta</taxon>
        <taxon>Sedentaria</taxon>
        <taxon>Canalipalpata</taxon>
        <taxon>Terebellida</taxon>
        <taxon>Terebelliformia</taxon>
        <taxon>Alvinellidae</taxon>
        <taxon>Paralvinella</taxon>
    </lineage>
</organism>
<sequence length="825" mass="92410">MEIGTEISQKIRSAIKAKLVDLGAYVDDELPDYIMVMVANKKTKEQMTDDLNLFLGNNTEKFTSWLTALLDKLNSISTDNSTPATTTETQQNTVPVSQPSVVTKDSNNKPEPIEDTSVKQQTVPTNTSKKSEKPNSEGPNHRKRALSEHKTAGEPAKKRTQSETANEAKYTAMKDVEIEITPSRDELEDVTEELPKRRRLGPPVRTPQPSRGTKSTTQTKTSPPTRSESQQKSTTDSAVNTTKKDTEQASNLSTSGQPEKGRQPISSRLGPPQAGVKRKSLTSAIGAVVKHPSLDEEDEEYDPHKPFIGNVASVVKVSERKSKVPTAWQADKSILLKAISAAQDSIEKTGKKTEKAIVHPTVQRPSGRENRREVHKRLGDRSSSSRFSGLRSDRLQHRRSPIRIDSRSSRSERPLGSRQRSRDADGEKSNSAQEKHRKNERSIQVFQKVKEENDDVFDNLKSKISAHKQALNVGEEKKDSTDVKEAKTCQSQNCGSAVTSLADDCRLIEYDPDEMTKTKYPVPQYRCTVSEQSNLTTLVESGAEESDFTDGEVDDNRIIQERELQHRVEPRPVGPKFVVTLDGVDPSTIRTDATSDSDVDMEDMTKTESNIVRVEPRPQIPVLPQIQPVTVNLSQDEDSEFEKSDTASPVKSTERCHFFPGCKNGDACPFFHPKEQCSKFPHCKFGDKCMFIHPMCKFDSACLRPDCIFAHTTKRAMSQFTQPVPLVIQPVKVPIFYQGDRPTKSSKESKHPSEVTCKYFPRRRYHSDIYSPFQPCRFGIACNNKVTCRFTHPKLPSKQELTWSNKQKPVSKTKDESSGPVNDKP</sequence>
<dbReference type="InterPro" id="IPR040366">
    <property type="entry name" value="Nab2/ZC3H14"/>
</dbReference>
<dbReference type="AlphaFoldDB" id="A0AAD9JY21"/>
<feature type="compositionally biased region" description="Low complexity" evidence="10">
    <location>
        <begin position="82"/>
        <end position="96"/>
    </location>
</feature>
<feature type="compositionally biased region" description="Polar residues" evidence="10">
    <location>
        <begin position="118"/>
        <end position="128"/>
    </location>
</feature>
<dbReference type="GO" id="GO:0005634">
    <property type="term" value="C:nucleus"/>
    <property type="evidence" value="ECO:0007669"/>
    <property type="project" value="UniProtKB-SubCell"/>
</dbReference>
<dbReference type="Proteomes" id="UP001208570">
    <property type="component" value="Unassembled WGS sequence"/>
</dbReference>
<dbReference type="GO" id="GO:0008270">
    <property type="term" value="F:zinc ion binding"/>
    <property type="evidence" value="ECO:0007669"/>
    <property type="project" value="UniProtKB-KW"/>
</dbReference>
<feature type="region of interest" description="Disordered" evidence="10">
    <location>
        <begin position="81"/>
        <end position="281"/>
    </location>
</feature>
<comment type="caution">
    <text evidence="12">The sequence shown here is derived from an EMBL/GenBank/DDBJ whole genome shotgun (WGS) entry which is preliminary data.</text>
</comment>
<dbReference type="Gene3D" id="4.10.1000.30">
    <property type="match status" value="1"/>
</dbReference>
<dbReference type="GO" id="GO:0005737">
    <property type="term" value="C:cytoplasm"/>
    <property type="evidence" value="ECO:0007669"/>
    <property type="project" value="TreeGrafter"/>
</dbReference>
<dbReference type="InterPro" id="IPR000571">
    <property type="entry name" value="Znf_CCCH"/>
</dbReference>
<evidence type="ECO:0000256" key="9">
    <source>
        <dbReference type="PROSITE-ProRule" id="PRU00723"/>
    </source>
</evidence>
<gene>
    <name evidence="12" type="ORF">LSH36_137g07034</name>
</gene>
<evidence type="ECO:0000313" key="13">
    <source>
        <dbReference type="Proteomes" id="UP001208570"/>
    </source>
</evidence>
<feature type="compositionally biased region" description="Basic and acidic residues" evidence="10">
    <location>
        <begin position="346"/>
        <end position="357"/>
    </location>
</feature>
<feature type="compositionally biased region" description="Basic and acidic residues" evidence="10">
    <location>
        <begin position="402"/>
        <end position="428"/>
    </location>
</feature>
<protein>
    <recommendedName>
        <fullName evidence="3">Zinc finger CCCH domain-containing protein 14</fullName>
    </recommendedName>
</protein>
<keyword evidence="5" id="KW-0677">Repeat</keyword>
<feature type="compositionally biased region" description="Basic and acidic residues" evidence="10">
    <location>
        <begin position="145"/>
        <end position="161"/>
    </location>
</feature>
<accession>A0AAD9JY21</accession>
<feature type="compositionally biased region" description="Low complexity" evidence="10">
    <location>
        <begin position="381"/>
        <end position="390"/>
    </location>
</feature>
<evidence type="ECO:0000313" key="12">
    <source>
        <dbReference type="EMBL" id="KAK2160275.1"/>
    </source>
</evidence>
<dbReference type="PANTHER" id="PTHR14738:SF29">
    <property type="entry name" value="ZINC FINGER CCCH DOMAIN-CONTAINING PROTEIN 14"/>
    <property type="match status" value="1"/>
</dbReference>
<name>A0AAD9JY21_9ANNE</name>
<feature type="region of interest" description="Disordered" evidence="10">
    <location>
        <begin position="799"/>
        <end position="825"/>
    </location>
</feature>
<dbReference type="PROSITE" id="PS50103">
    <property type="entry name" value="ZF_C3H1"/>
    <property type="match status" value="1"/>
</dbReference>
<feature type="compositionally biased region" description="Polar residues" evidence="10">
    <location>
        <begin position="248"/>
        <end position="257"/>
    </location>
</feature>
<comment type="subcellular location">
    <subcellularLocation>
        <location evidence="1">Nucleus</location>
    </subcellularLocation>
</comment>
<evidence type="ECO:0000256" key="4">
    <source>
        <dbReference type="ARBA" id="ARBA00022723"/>
    </source>
</evidence>
<comment type="similarity">
    <text evidence="2">Belongs to the ZC3H14 family.</text>
</comment>
<proteinExistence type="inferred from homology"/>
<evidence type="ECO:0000256" key="1">
    <source>
        <dbReference type="ARBA" id="ARBA00004123"/>
    </source>
</evidence>
<keyword evidence="8" id="KW-0539">Nucleus</keyword>
<evidence type="ECO:0000256" key="7">
    <source>
        <dbReference type="ARBA" id="ARBA00022833"/>
    </source>
</evidence>
<dbReference type="Pfam" id="PF14608">
    <property type="entry name" value="zf-CCCH_2"/>
    <property type="match status" value="4"/>
</dbReference>
<feature type="zinc finger region" description="C3H1-type" evidence="9">
    <location>
        <begin position="651"/>
        <end position="675"/>
    </location>
</feature>
<feature type="compositionally biased region" description="Basic and acidic residues" evidence="10">
    <location>
        <begin position="172"/>
        <end position="185"/>
    </location>
</feature>
<feature type="compositionally biased region" description="Polar residues" evidence="10">
    <location>
        <begin position="799"/>
        <end position="810"/>
    </location>
</feature>
<dbReference type="EMBL" id="JAODUP010000137">
    <property type="protein sequence ID" value="KAK2160275.1"/>
    <property type="molecule type" value="Genomic_DNA"/>
</dbReference>
<evidence type="ECO:0000256" key="5">
    <source>
        <dbReference type="ARBA" id="ARBA00022737"/>
    </source>
</evidence>
<keyword evidence="4 9" id="KW-0479">Metal-binding</keyword>
<feature type="region of interest" description="Disordered" evidence="10">
    <location>
        <begin position="346"/>
        <end position="443"/>
    </location>
</feature>
<evidence type="ECO:0000256" key="2">
    <source>
        <dbReference type="ARBA" id="ARBA00008423"/>
    </source>
</evidence>
<evidence type="ECO:0000256" key="8">
    <source>
        <dbReference type="ARBA" id="ARBA00023242"/>
    </source>
</evidence>
<dbReference type="PANTHER" id="PTHR14738">
    <property type="entry name" value="ZINC FINGER CCCH DOMAIN-CONTAINING PROTEIN 14"/>
    <property type="match status" value="1"/>
</dbReference>
<evidence type="ECO:0000256" key="3">
    <source>
        <dbReference type="ARBA" id="ARBA00015071"/>
    </source>
</evidence>
<keyword evidence="6 9" id="KW-0863">Zinc-finger</keyword>
<feature type="compositionally biased region" description="Basic and acidic residues" evidence="10">
    <location>
        <begin position="366"/>
        <end position="380"/>
    </location>
</feature>
<dbReference type="GO" id="GO:0043488">
    <property type="term" value="P:regulation of mRNA stability"/>
    <property type="evidence" value="ECO:0007669"/>
    <property type="project" value="InterPro"/>
</dbReference>
<evidence type="ECO:0000259" key="11">
    <source>
        <dbReference type="PROSITE" id="PS50103"/>
    </source>
</evidence>